<feature type="non-terminal residue" evidence="1">
    <location>
        <position position="663"/>
    </location>
</feature>
<evidence type="ECO:0000313" key="1">
    <source>
        <dbReference type="EMBL" id="KAJ8684050.1"/>
    </source>
</evidence>
<dbReference type="Proteomes" id="UP001239111">
    <property type="component" value="Chromosome 1"/>
</dbReference>
<organism evidence="1 2">
    <name type="scientific">Eretmocerus hayati</name>
    <dbReference type="NCBI Taxonomy" id="131215"/>
    <lineage>
        <taxon>Eukaryota</taxon>
        <taxon>Metazoa</taxon>
        <taxon>Ecdysozoa</taxon>
        <taxon>Arthropoda</taxon>
        <taxon>Hexapoda</taxon>
        <taxon>Insecta</taxon>
        <taxon>Pterygota</taxon>
        <taxon>Neoptera</taxon>
        <taxon>Endopterygota</taxon>
        <taxon>Hymenoptera</taxon>
        <taxon>Apocrita</taxon>
        <taxon>Proctotrupomorpha</taxon>
        <taxon>Chalcidoidea</taxon>
        <taxon>Aphelinidae</taxon>
        <taxon>Aphelininae</taxon>
        <taxon>Eretmocerus</taxon>
    </lineage>
</organism>
<proteinExistence type="predicted"/>
<gene>
    <name evidence="1" type="ORF">QAD02_019842</name>
</gene>
<comment type="caution">
    <text evidence="1">The sequence shown here is derived from an EMBL/GenBank/DDBJ whole genome shotgun (WGS) entry which is preliminary data.</text>
</comment>
<dbReference type="EMBL" id="CM056741">
    <property type="protein sequence ID" value="KAJ8684050.1"/>
    <property type="molecule type" value="Genomic_DNA"/>
</dbReference>
<evidence type="ECO:0000313" key="2">
    <source>
        <dbReference type="Proteomes" id="UP001239111"/>
    </source>
</evidence>
<protein>
    <submittedName>
        <fullName evidence="1">Uncharacterized protein</fullName>
    </submittedName>
</protein>
<accession>A0ACC2PKW1</accession>
<reference evidence="1" key="1">
    <citation type="submission" date="2023-04" db="EMBL/GenBank/DDBJ databases">
        <title>A chromosome-level genome assembly of the parasitoid wasp Eretmocerus hayati.</title>
        <authorList>
            <person name="Zhong Y."/>
            <person name="Liu S."/>
            <person name="Liu Y."/>
        </authorList>
    </citation>
    <scope>NUCLEOTIDE SEQUENCE</scope>
    <source>
        <strain evidence="1">ZJU_SS_LIU_2023</strain>
    </source>
</reference>
<sequence length="663" mass="69793">KKTDNKDELPKQDDPWAELPYTVDLETGEYILSGGGVAPAGGSGAVASSESAASSSSESEAAAVPSSSSTSSFAQRTESRNLDEEDEDDRLRLSEASCLGLGLGDNSLGFGDDLGLENDFTSDLLGDDCLLSGCTGVDGLLSNDSLPAFNLEEALQLVGLDEVQLEKRSEVKKNSGEEDSDGARTDSRTSSPDLDEDSNDLEAEASGSTASTSSRMIHTPQYHHPHHPHHRSFQSRVPFVRTMGMEHQRWPDIGPFFSMTNGTEHFVHPGHHHHHHHHHPGGYPGLGATGHPHAGQYEAAAAQRNVLLHNATLAPPVGDLNSTGSYHATGGPSNLGSAVATSMNLTNSSEPMGADHNPSYKSEPSEMMYYPNATTDPMNQTTDSIFSALLDEQLGWNNEDLAFNVSDGLYGAASGASGPASATLPVGGVGSGVGQQQGPAVVGVASSVSLPGASAEERMDASSDSAVSSMGSERVPSLSDGEWMETGSNSSHTQPDAHYTMDYNGKYRIPYECSYALGGNRGQQPMGRGCSAADRAAMTPVAQKKHHMFGKRCFQEPPIPGTTAANGPPAHPSSTVAGASGPLKYSEYEAAQGVAAGPPSQAFSGPIEGAAGPQTEIKYSCSLDFTRHHAARSSLEQIHHNHTYHLPPESSGTLQRPISRDKK</sequence>
<name>A0ACC2PKW1_9HYME</name>
<keyword evidence="2" id="KW-1185">Reference proteome</keyword>
<feature type="non-terminal residue" evidence="1">
    <location>
        <position position="1"/>
    </location>
</feature>